<name>A0A699RJB5_TANCI</name>
<accession>A0A699RJB5</accession>
<evidence type="ECO:0000313" key="2">
    <source>
        <dbReference type="EMBL" id="GFC87459.1"/>
    </source>
</evidence>
<dbReference type="EMBL" id="BKCJ011110331">
    <property type="protein sequence ID" value="GFC87459.1"/>
    <property type="molecule type" value="Genomic_DNA"/>
</dbReference>
<organism evidence="2">
    <name type="scientific">Tanacetum cinerariifolium</name>
    <name type="common">Dalmatian daisy</name>
    <name type="synonym">Chrysanthemum cinerariifolium</name>
    <dbReference type="NCBI Taxonomy" id="118510"/>
    <lineage>
        <taxon>Eukaryota</taxon>
        <taxon>Viridiplantae</taxon>
        <taxon>Streptophyta</taxon>
        <taxon>Embryophyta</taxon>
        <taxon>Tracheophyta</taxon>
        <taxon>Spermatophyta</taxon>
        <taxon>Magnoliopsida</taxon>
        <taxon>eudicotyledons</taxon>
        <taxon>Gunneridae</taxon>
        <taxon>Pentapetalae</taxon>
        <taxon>asterids</taxon>
        <taxon>campanulids</taxon>
        <taxon>Asterales</taxon>
        <taxon>Asteraceae</taxon>
        <taxon>Asteroideae</taxon>
        <taxon>Anthemideae</taxon>
        <taxon>Anthemidinae</taxon>
        <taxon>Tanacetum</taxon>
    </lineage>
</organism>
<gene>
    <name evidence="2" type="ORF">Tci_859429</name>
</gene>
<proteinExistence type="predicted"/>
<evidence type="ECO:0000256" key="1">
    <source>
        <dbReference type="SAM" id="MobiDB-lite"/>
    </source>
</evidence>
<sequence length="83" mass="9369">MESKHPEQSESVPDTYPIDQDVHNVIIDSLDMSYDREEIDQNDDNNDIANEGMPTKIGLTLEQSQQGVSNDVLVRIEGVEETH</sequence>
<protein>
    <submittedName>
        <fullName evidence="2">Uncharacterized protein</fullName>
    </submittedName>
</protein>
<dbReference type="AlphaFoldDB" id="A0A699RJB5"/>
<comment type="caution">
    <text evidence="2">The sequence shown here is derived from an EMBL/GenBank/DDBJ whole genome shotgun (WGS) entry which is preliminary data.</text>
</comment>
<feature type="region of interest" description="Disordered" evidence="1">
    <location>
        <begin position="1"/>
        <end position="22"/>
    </location>
</feature>
<reference evidence="2" key="1">
    <citation type="journal article" date="2019" name="Sci. Rep.">
        <title>Draft genome of Tanacetum cinerariifolium, the natural source of mosquito coil.</title>
        <authorList>
            <person name="Yamashiro T."/>
            <person name="Shiraishi A."/>
            <person name="Satake H."/>
            <person name="Nakayama K."/>
        </authorList>
    </citation>
    <scope>NUCLEOTIDE SEQUENCE</scope>
</reference>